<dbReference type="AlphaFoldDB" id="A0A9W9Y6I8"/>
<proteinExistence type="predicted"/>
<sequence>PDLGDLSAVQGRDDVTNLQEAFDLAEKHLNVPRLLEPEDVNVEKPDEKSIGGEDRAATSSPTPPKKQTEQSRRSSSPLKSKDQRTSSTTPPPGNGKGKAQGNSVRNGTSSPKSSTADEPMDTSPDKETNLSPHKRREARSTSPSPTSTAPKKPRVSQGKLSASSDHSDRLKSKRHSLAVESKKLSVPGEPGHKKRASVAGTLSTSRKLSSGSRKLSSGSRKSSSTGPAPMDVESSSSDLEDSEVRRHFVIPLKTWIMIPLGGISTS</sequence>
<keyword evidence="3" id="KW-1185">Reference proteome</keyword>
<evidence type="ECO:0000256" key="1">
    <source>
        <dbReference type="SAM" id="MobiDB-lite"/>
    </source>
</evidence>
<comment type="caution">
    <text evidence="2">The sequence shown here is derived from an EMBL/GenBank/DDBJ whole genome shotgun (WGS) entry which is preliminary data.</text>
</comment>
<gene>
    <name evidence="2" type="primary">SYNE1_4</name>
    <name evidence="2" type="ORF">OS493_040120</name>
</gene>
<evidence type="ECO:0000313" key="2">
    <source>
        <dbReference type="EMBL" id="KAJ7310734.1"/>
    </source>
</evidence>
<dbReference type="Proteomes" id="UP001163046">
    <property type="component" value="Unassembled WGS sequence"/>
</dbReference>
<feature type="compositionally biased region" description="Polar residues" evidence="1">
    <location>
        <begin position="100"/>
        <end position="116"/>
    </location>
</feature>
<feature type="region of interest" description="Disordered" evidence="1">
    <location>
        <begin position="26"/>
        <end position="243"/>
    </location>
</feature>
<dbReference type="SUPFAM" id="SSF47576">
    <property type="entry name" value="Calponin-homology domain, CH-domain"/>
    <property type="match status" value="1"/>
</dbReference>
<reference evidence="2" key="1">
    <citation type="submission" date="2023-01" db="EMBL/GenBank/DDBJ databases">
        <title>Genome assembly of the deep-sea coral Lophelia pertusa.</title>
        <authorList>
            <person name="Herrera S."/>
            <person name="Cordes E."/>
        </authorList>
    </citation>
    <scope>NUCLEOTIDE SEQUENCE</scope>
    <source>
        <strain evidence="2">USNM1676648</strain>
        <tissue evidence="2">Polyp</tissue>
    </source>
</reference>
<dbReference type="EMBL" id="MU828070">
    <property type="protein sequence ID" value="KAJ7310734.1"/>
    <property type="molecule type" value="Genomic_DNA"/>
</dbReference>
<accession>A0A9W9Y6I8</accession>
<dbReference type="InterPro" id="IPR036872">
    <property type="entry name" value="CH_dom_sf"/>
</dbReference>
<feature type="compositionally biased region" description="Basic and acidic residues" evidence="1">
    <location>
        <begin position="41"/>
        <end position="56"/>
    </location>
</feature>
<protein>
    <submittedName>
        <fullName evidence="2">Nesprin-1</fullName>
    </submittedName>
</protein>
<dbReference type="Gene3D" id="1.10.418.10">
    <property type="entry name" value="Calponin-like domain"/>
    <property type="match status" value="1"/>
</dbReference>
<dbReference type="OrthoDB" id="10017054at2759"/>
<name>A0A9W9Y6I8_9CNID</name>
<feature type="non-terminal residue" evidence="2">
    <location>
        <position position="266"/>
    </location>
</feature>
<feature type="compositionally biased region" description="Low complexity" evidence="1">
    <location>
        <begin position="200"/>
        <end position="237"/>
    </location>
</feature>
<feature type="compositionally biased region" description="Low complexity" evidence="1">
    <location>
        <begin position="140"/>
        <end position="150"/>
    </location>
</feature>
<evidence type="ECO:0000313" key="3">
    <source>
        <dbReference type="Proteomes" id="UP001163046"/>
    </source>
</evidence>
<organism evidence="2 3">
    <name type="scientific">Desmophyllum pertusum</name>
    <dbReference type="NCBI Taxonomy" id="174260"/>
    <lineage>
        <taxon>Eukaryota</taxon>
        <taxon>Metazoa</taxon>
        <taxon>Cnidaria</taxon>
        <taxon>Anthozoa</taxon>
        <taxon>Hexacorallia</taxon>
        <taxon>Scleractinia</taxon>
        <taxon>Caryophylliina</taxon>
        <taxon>Caryophylliidae</taxon>
        <taxon>Desmophyllum</taxon>
    </lineage>
</organism>